<name>A0AAJ2MVN4_STEMA</name>
<feature type="domain" description="Peptidase S9 prolyl oligopeptidase catalytic" evidence="3">
    <location>
        <begin position="473"/>
        <end position="669"/>
    </location>
</feature>
<proteinExistence type="predicted"/>
<dbReference type="Pfam" id="PF00326">
    <property type="entry name" value="Peptidase_S9"/>
    <property type="match status" value="1"/>
</dbReference>
<evidence type="ECO:0000313" key="4">
    <source>
        <dbReference type="EMBL" id="MDT3469516.1"/>
    </source>
</evidence>
<accession>A0AAJ2MVN4</accession>
<dbReference type="PANTHER" id="PTHR42776">
    <property type="entry name" value="SERINE PEPTIDASE S9 FAMILY MEMBER"/>
    <property type="match status" value="1"/>
</dbReference>
<dbReference type="InterPro" id="IPR029058">
    <property type="entry name" value="AB_hydrolase_fold"/>
</dbReference>
<keyword evidence="1" id="KW-0378">Hydrolase</keyword>
<keyword evidence="2" id="KW-0732">Signal</keyword>
<protein>
    <submittedName>
        <fullName evidence="4">Prolyl oligopeptidase family serine peptidase</fullName>
    </submittedName>
</protein>
<gene>
    <name evidence="4" type="ORF">ROV92_16165</name>
</gene>
<feature type="chain" id="PRO_5042530602" evidence="2">
    <location>
        <begin position="25"/>
        <end position="677"/>
    </location>
</feature>
<evidence type="ECO:0000313" key="5">
    <source>
        <dbReference type="Proteomes" id="UP001251948"/>
    </source>
</evidence>
<dbReference type="InterPro" id="IPR001375">
    <property type="entry name" value="Peptidase_S9_cat"/>
</dbReference>
<evidence type="ECO:0000256" key="1">
    <source>
        <dbReference type="ARBA" id="ARBA00022801"/>
    </source>
</evidence>
<dbReference type="Gene3D" id="3.40.50.1820">
    <property type="entry name" value="alpha/beta hydrolase"/>
    <property type="match status" value="1"/>
</dbReference>
<reference evidence="4" key="1">
    <citation type="submission" date="2023-07" db="EMBL/GenBank/DDBJ databases">
        <title>Comparative genomics of clinical Stenotrophomonas maltophilia isolates reveals regions of diversity which correlate with colonization and persistence in vivo.</title>
        <authorList>
            <person name="Mcdaniel M.S."/>
            <person name="Swords W.E."/>
            <person name="Sumpter N.A."/>
            <person name="Lindgren N.R."/>
            <person name="Billiot C.E."/>
        </authorList>
    </citation>
    <scope>NUCLEOTIDE SEQUENCE</scope>
    <source>
        <strain evidence="4">Ism4</strain>
    </source>
</reference>
<dbReference type="Proteomes" id="UP001251948">
    <property type="component" value="Unassembled WGS sequence"/>
</dbReference>
<evidence type="ECO:0000256" key="2">
    <source>
        <dbReference type="SAM" id="SignalP"/>
    </source>
</evidence>
<organism evidence="4 5">
    <name type="scientific">Stenotrophomonas maltophilia</name>
    <name type="common">Pseudomonas maltophilia</name>
    <name type="synonym">Xanthomonas maltophilia</name>
    <dbReference type="NCBI Taxonomy" id="40324"/>
    <lineage>
        <taxon>Bacteria</taxon>
        <taxon>Pseudomonadati</taxon>
        <taxon>Pseudomonadota</taxon>
        <taxon>Gammaproteobacteria</taxon>
        <taxon>Lysobacterales</taxon>
        <taxon>Lysobacteraceae</taxon>
        <taxon>Stenotrophomonas</taxon>
        <taxon>Stenotrophomonas maltophilia group</taxon>
    </lineage>
</organism>
<sequence>MNHSTATRTALVAALALAASQAMASPVPLPVEDFAKIPSIQSVSMSPDGKQLVAIIAAPGSNNGDTALANWNLESPGSSPVAITPSGDRMKFIAASALKAGRSLVIGRQELTAQLAGCGEGNAVGSTKTFLTKAYLTDTHQAKFDEAFADSSRKLGISEQTQRCLEIAGTASLVHSLPLDPDRVIISQINQSTLSSNYYLFNLRTGETSLLFRGDARSSPGLFHPRDGELLTRTQIEPAGSNEYEQQILVKNKSSGQFEKHDALTTRLSDRYTMDVVGIDDQTGKLYVLTDKFSEQVQARLYDPAKRAFDNEPLAAHPQYPIGGLILGTKPSNFNQVLGFYVDGPRREAVYVDPLMKGLYDGLKQAYPDAYVAITGYNDDLSRVLFTTNAANQPTTYRLLSDRKQVTALGSERPWIDGKQIGEQRWITYTARDGRSIPAIVDLPAGWKQGDAPLPALVHPHGGPWARDYTGWDVSGWVPFFTSRGYAVIRPQYRGSTGFGREHWLAGDKQWGLSMQDDNDDAAAWLVQQGIAAKDRLAIFGYSYGGFAAAAATVRAPSPFQCAIAGAPVTDLARLGVSWSENRLQRILQGQTVKGMDPMQNTAKANIPLLTFVGDRDVRTPSFHARNFYNAVKDKVPAKFELIPDMPHSMPWYPSHYRATLPLMADFLAKDCGPGGL</sequence>
<comment type="caution">
    <text evidence="4">The sequence shown here is derived from an EMBL/GenBank/DDBJ whole genome shotgun (WGS) entry which is preliminary data.</text>
</comment>
<dbReference type="SUPFAM" id="SSF53474">
    <property type="entry name" value="alpha/beta-Hydrolases"/>
    <property type="match status" value="1"/>
</dbReference>
<dbReference type="GO" id="GO:0004252">
    <property type="term" value="F:serine-type endopeptidase activity"/>
    <property type="evidence" value="ECO:0007669"/>
    <property type="project" value="TreeGrafter"/>
</dbReference>
<feature type="signal peptide" evidence="2">
    <location>
        <begin position="1"/>
        <end position="24"/>
    </location>
</feature>
<evidence type="ECO:0000259" key="3">
    <source>
        <dbReference type="Pfam" id="PF00326"/>
    </source>
</evidence>
<dbReference type="PANTHER" id="PTHR42776:SF27">
    <property type="entry name" value="DIPEPTIDYL PEPTIDASE FAMILY MEMBER 6"/>
    <property type="match status" value="1"/>
</dbReference>
<dbReference type="GO" id="GO:0006508">
    <property type="term" value="P:proteolysis"/>
    <property type="evidence" value="ECO:0007669"/>
    <property type="project" value="InterPro"/>
</dbReference>
<dbReference type="EMBL" id="JAVSKO010000006">
    <property type="protein sequence ID" value="MDT3469516.1"/>
    <property type="molecule type" value="Genomic_DNA"/>
</dbReference>
<dbReference type="AlphaFoldDB" id="A0AAJ2MVN4"/>
<dbReference type="RefSeq" id="WP_197563924.1">
    <property type="nucleotide sequence ID" value="NZ_JAVSKO010000006.1"/>
</dbReference>